<accession>A0A179GSC6</accession>
<feature type="compositionally biased region" description="Basic and acidic residues" evidence="1">
    <location>
        <begin position="93"/>
        <end position="109"/>
    </location>
</feature>
<protein>
    <submittedName>
        <fullName evidence="3">Uncharacterized protein</fullName>
    </submittedName>
</protein>
<evidence type="ECO:0000256" key="1">
    <source>
        <dbReference type="SAM" id="MobiDB-lite"/>
    </source>
</evidence>
<feature type="compositionally biased region" description="Basic residues" evidence="1">
    <location>
        <begin position="111"/>
        <end position="124"/>
    </location>
</feature>
<feature type="compositionally biased region" description="Basic and acidic residues" evidence="1">
    <location>
        <begin position="71"/>
        <end position="80"/>
    </location>
</feature>
<dbReference type="Proteomes" id="UP000078340">
    <property type="component" value="Unassembled WGS sequence"/>
</dbReference>
<evidence type="ECO:0000313" key="4">
    <source>
        <dbReference type="Proteomes" id="UP000078240"/>
    </source>
</evidence>
<feature type="compositionally biased region" description="Polar residues" evidence="1">
    <location>
        <begin position="1"/>
        <end position="12"/>
    </location>
</feature>
<gene>
    <name evidence="3" type="ORF">VFPBJ_06257</name>
    <name evidence="2" type="ORF">VFPFJ_10679</name>
</gene>
<evidence type="ECO:0000313" key="2">
    <source>
        <dbReference type="EMBL" id="OAQ75915.1"/>
    </source>
</evidence>
<name>A0A179GSC6_PURLI</name>
<proteinExistence type="predicted"/>
<dbReference type="Proteomes" id="UP000078240">
    <property type="component" value="Unassembled WGS sequence"/>
</dbReference>
<evidence type="ECO:0000313" key="3">
    <source>
        <dbReference type="EMBL" id="OAQ80672.1"/>
    </source>
</evidence>
<sequence length="124" mass="13085">MPRTSGAITTARGTWRKGFTRKRGPLTHAHEHRGAVRVAALADGAGGTAASGLGRHRGLGLGRGGAGGAGDGRRCGDGRRLGLRSGQAQSHGGRGEKQQDELHDVDGLRLRSIHRQRRKVVSRE</sequence>
<dbReference type="AlphaFoldDB" id="A0A179GSC6"/>
<feature type="region of interest" description="Disordered" evidence="1">
    <location>
        <begin position="1"/>
        <end position="32"/>
    </location>
</feature>
<organism evidence="3 4">
    <name type="scientific">Purpureocillium lilacinum</name>
    <name type="common">Paecilomyces lilacinus</name>
    <dbReference type="NCBI Taxonomy" id="33203"/>
    <lineage>
        <taxon>Eukaryota</taxon>
        <taxon>Fungi</taxon>
        <taxon>Dikarya</taxon>
        <taxon>Ascomycota</taxon>
        <taxon>Pezizomycotina</taxon>
        <taxon>Sordariomycetes</taxon>
        <taxon>Hypocreomycetidae</taxon>
        <taxon>Hypocreales</taxon>
        <taxon>Ophiocordycipitaceae</taxon>
        <taxon>Purpureocillium</taxon>
    </lineage>
</organism>
<dbReference type="EMBL" id="LSBI01000015">
    <property type="protein sequence ID" value="OAQ75915.1"/>
    <property type="molecule type" value="Genomic_DNA"/>
</dbReference>
<comment type="caution">
    <text evidence="3">The sequence shown here is derived from an EMBL/GenBank/DDBJ whole genome shotgun (WGS) entry which is preliminary data.</text>
</comment>
<feature type="region of interest" description="Disordered" evidence="1">
    <location>
        <begin position="46"/>
        <end position="124"/>
    </location>
</feature>
<reference evidence="3 4" key="1">
    <citation type="submission" date="2016-01" db="EMBL/GenBank/DDBJ databases">
        <title>Biosynthesis of antibiotic leucinostatins and their inhibition on Phytophthora in bio-control Purpureocillium lilacinum.</title>
        <authorList>
            <person name="Wang G."/>
            <person name="Liu Z."/>
            <person name="Lin R."/>
            <person name="Li E."/>
            <person name="Mao Z."/>
            <person name="Ling J."/>
            <person name="Yin W."/>
            <person name="Xie B."/>
        </authorList>
    </citation>
    <scope>NUCLEOTIDE SEQUENCE [LARGE SCALE GENOMIC DNA]</scope>
    <source>
        <strain evidence="3">PLBJ-1</strain>
        <strain evidence="2">PLFJ-1</strain>
    </source>
</reference>
<feature type="compositionally biased region" description="Gly residues" evidence="1">
    <location>
        <begin position="59"/>
        <end position="70"/>
    </location>
</feature>
<feature type="compositionally biased region" description="Basic residues" evidence="1">
    <location>
        <begin position="14"/>
        <end position="25"/>
    </location>
</feature>
<dbReference type="EMBL" id="LSBH01000004">
    <property type="protein sequence ID" value="OAQ80672.1"/>
    <property type="molecule type" value="Genomic_DNA"/>
</dbReference>